<keyword evidence="1" id="KW-0812">Transmembrane</keyword>
<feature type="transmembrane region" description="Helical" evidence="1">
    <location>
        <begin position="7"/>
        <end position="28"/>
    </location>
</feature>
<name>A0A1F5MJD6_9BACT</name>
<proteinExistence type="predicted"/>
<keyword evidence="1" id="KW-0472">Membrane</keyword>
<organism evidence="2 3">
    <name type="scientific">Candidatus Daviesbacteria bacterium RIFCSPLOWO2_01_FULL_40_24</name>
    <dbReference type="NCBI Taxonomy" id="1797787"/>
    <lineage>
        <taxon>Bacteria</taxon>
        <taxon>Candidatus Daviesiibacteriota</taxon>
    </lineage>
</organism>
<gene>
    <name evidence="2" type="ORF">A3B49_01180</name>
</gene>
<dbReference type="EMBL" id="MFDO01000018">
    <property type="protein sequence ID" value="OGE65484.1"/>
    <property type="molecule type" value="Genomic_DNA"/>
</dbReference>
<sequence length="166" mass="19679">MNALDRVNHFWVEVILCIFVLLLFVNGIDENLFIKNDVEKIQTYQRSEYFSKELGIFYRRPPIKYYLSDFEVVATKYFAKIRRSFDLENYFSSKLSYLLIPLIFLGGYNYLKNIGKEQLILVIILIFLLGFTKSTDLFGVSVFYLPVAYFSILGSLRIWKNKKIYI</sequence>
<evidence type="ECO:0000313" key="3">
    <source>
        <dbReference type="Proteomes" id="UP000178017"/>
    </source>
</evidence>
<evidence type="ECO:0000256" key="1">
    <source>
        <dbReference type="SAM" id="Phobius"/>
    </source>
</evidence>
<feature type="transmembrane region" description="Helical" evidence="1">
    <location>
        <begin position="141"/>
        <end position="159"/>
    </location>
</feature>
<feature type="transmembrane region" description="Helical" evidence="1">
    <location>
        <begin position="118"/>
        <end position="135"/>
    </location>
</feature>
<evidence type="ECO:0000313" key="2">
    <source>
        <dbReference type="EMBL" id="OGE65484.1"/>
    </source>
</evidence>
<dbReference type="AlphaFoldDB" id="A0A1F5MJD6"/>
<protein>
    <submittedName>
        <fullName evidence="2">Uncharacterized protein</fullName>
    </submittedName>
</protein>
<feature type="transmembrane region" description="Helical" evidence="1">
    <location>
        <begin position="95"/>
        <end position="111"/>
    </location>
</feature>
<keyword evidence="1" id="KW-1133">Transmembrane helix</keyword>
<accession>A0A1F5MJD6</accession>
<reference evidence="2 3" key="1">
    <citation type="journal article" date="2016" name="Nat. Commun.">
        <title>Thousands of microbial genomes shed light on interconnected biogeochemical processes in an aquifer system.</title>
        <authorList>
            <person name="Anantharaman K."/>
            <person name="Brown C.T."/>
            <person name="Hug L.A."/>
            <person name="Sharon I."/>
            <person name="Castelle C.J."/>
            <person name="Probst A.J."/>
            <person name="Thomas B.C."/>
            <person name="Singh A."/>
            <person name="Wilkins M.J."/>
            <person name="Karaoz U."/>
            <person name="Brodie E.L."/>
            <person name="Williams K.H."/>
            <person name="Hubbard S.S."/>
            <person name="Banfield J.F."/>
        </authorList>
    </citation>
    <scope>NUCLEOTIDE SEQUENCE [LARGE SCALE GENOMIC DNA]</scope>
</reference>
<comment type="caution">
    <text evidence="2">The sequence shown here is derived from an EMBL/GenBank/DDBJ whole genome shotgun (WGS) entry which is preliminary data.</text>
</comment>
<dbReference type="Proteomes" id="UP000178017">
    <property type="component" value="Unassembled WGS sequence"/>
</dbReference>